<dbReference type="Proteomes" id="UP000494245">
    <property type="component" value="Unassembled WGS sequence"/>
</dbReference>
<protein>
    <recommendedName>
        <fullName evidence="5">YggT family protein</fullName>
    </recommendedName>
</protein>
<comment type="caution">
    <text evidence="3">The sequence shown here is derived from an EMBL/GenBank/DDBJ whole genome shotgun (WGS) entry which is preliminary data.</text>
</comment>
<dbReference type="PANTHER" id="PTHR33219">
    <property type="entry name" value="YLMG HOMOLOG PROTEIN 2, CHLOROPLASTIC"/>
    <property type="match status" value="1"/>
</dbReference>
<evidence type="ECO:0000313" key="4">
    <source>
        <dbReference type="Proteomes" id="UP000494245"/>
    </source>
</evidence>
<feature type="transmembrane region" description="Helical" evidence="2">
    <location>
        <begin position="97"/>
        <end position="119"/>
    </location>
</feature>
<dbReference type="Pfam" id="PF02325">
    <property type="entry name" value="CCB3_YggT"/>
    <property type="match status" value="1"/>
</dbReference>
<keyword evidence="2" id="KW-0812">Transmembrane</keyword>
<reference evidence="3 4" key="1">
    <citation type="submission" date="2020-04" db="EMBL/GenBank/DDBJ databases">
        <authorList>
            <consortium name="Desulfovibrio sp. FSS-1 genome sequencing consortium"/>
            <person name="Shimoshige H."/>
            <person name="Kobayashi H."/>
            <person name="Maekawa T."/>
        </authorList>
    </citation>
    <scope>NUCLEOTIDE SEQUENCE [LARGE SCALE GENOMIC DNA]</scope>
    <source>
        <strain evidence="3 4">SIID29052-01</strain>
    </source>
</reference>
<feature type="transmembrane region" description="Helical" evidence="2">
    <location>
        <begin position="35"/>
        <end position="60"/>
    </location>
</feature>
<keyword evidence="2" id="KW-0472">Membrane</keyword>
<evidence type="ECO:0000313" key="3">
    <source>
        <dbReference type="EMBL" id="GFK94566.1"/>
    </source>
</evidence>
<gene>
    <name evidence="3" type="ORF">NNJEOMEG_02413</name>
</gene>
<dbReference type="InterPro" id="IPR003425">
    <property type="entry name" value="CCB3/YggT"/>
</dbReference>
<dbReference type="GO" id="GO:0016020">
    <property type="term" value="C:membrane"/>
    <property type="evidence" value="ECO:0007669"/>
    <property type="project" value="InterPro"/>
</dbReference>
<evidence type="ECO:0000256" key="1">
    <source>
        <dbReference type="ARBA" id="ARBA00010894"/>
    </source>
</evidence>
<proteinExistence type="inferred from homology"/>
<keyword evidence="2" id="KW-1133">Transmembrane helix</keyword>
<evidence type="ECO:0008006" key="5">
    <source>
        <dbReference type="Google" id="ProtNLM"/>
    </source>
</evidence>
<organism evidence="3 4">
    <name type="scientific">Fundidesulfovibrio magnetotacticus</name>
    <dbReference type="NCBI Taxonomy" id="2730080"/>
    <lineage>
        <taxon>Bacteria</taxon>
        <taxon>Pseudomonadati</taxon>
        <taxon>Thermodesulfobacteriota</taxon>
        <taxon>Desulfovibrionia</taxon>
        <taxon>Desulfovibrionales</taxon>
        <taxon>Desulfovibrionaceae</taxon>
        <taxon>Fundidesulfovibrio</taxon>
    </lineage>
</organism>
<sequence>MICPVACETLTMPPLERRCQNNEERMPFLGPLLKTVALILDFVFGTYKWIVIIAAVVSWVRPDPYHPIIRFLYSATEPVLYRIRRTLPFVMMGGFDLSPIVLILALQFIGQVFIVESLLQMAFMMR</sequence>
<dbReference type="AlphaFoldDB" id="A0A6V8LXM8"/>
<evidence type="ECO:0000256" key="2">
    <source>
        <dbReference type="SAM" id="Phobius"/>
    </source>
</evidence>
<reference evidence="3 4" key="2">
    <citation type="submission" date="2020-05" db="EMBL/GenBank/DDBJ databases">
        <title>Draft genome sequence of Desulfovibrio sp. strainFSS-1.</title>
        <authorList>
            <person name="Shimoshige H."/>
            <person name="Kobayashi H."/>
            <person name="Maekawa T."/>
        </authorList>
    </citation>
    <scope>NUCLEOTIDE SEQUENCE [LARGE SCALE GENOMIC DNA]</scope>
    <source>
        <strain evidence="3 4">SIID29052-01</strain>
    </source>
</reference>
<name>A0A6V8LXM8_9BACT</name>
<dbReference type="EMBL" id="BLTE01000010">
    <property type="protein sequence ID" value="GFK94566.1"/>
    <property type="molecule type" value="Genomic_DNA"/>
</dbReference>
<keyword evidence="4" id="KW-1185">Reference proteome</keyword>
<dbReference type="PANTHER" id="PTHR33219:SF14">
    <property type="entry name" value="PROTEIN COFACTOR ASSEMBLY OF COMPLEX C SUBUNIT B CCB3, CHLOROPLASTIC-RELATED"/>
    <property type="match status" value="1"/>
</dbReference>
<comment type="similarity">
    <text evidence="1">Belongs to the YggT family.</text>
</comment>
<accession>A0A6V8LXM8</accession>